<keyword evidence="4 5" id="KW-0472">Membrane</keyword>
<keyword evidence="2 5" id="KW-0812">Transmembrane</keyword>
<evidence type="ECO:0000259" key="6">
    <source>
        <dbReference type="Pfam" id="PF01699"/>
    </source>
</evidence>
<dbReference type="Gene3D" id="1.20.1420.30">
    <property type="entry name" value="NCX, central ion-binding region"/>
    <property type="match status" value="1"/>
</dbReference>
<evidence type="ECO:0000256" key="4">
    <source>
        <dbReference type="ARBA" id="ARBA00023136"/>
    </source>
</evidence>
<evidence type="ECO:0000256" key="2">
    <source>
        <dbReference type="ARBA" id="ARBA00022692"/>
    </source>
</evidence>
<evidence type="ECO:0000256" key="5">
    <source>
        <dbReference type="SAM" id="Phobius"/>
    </source>
</evidence>
<dbReference type="InterPro" id="IPR044880">
    <property type="entry name" value="NCX_ion-bd_dom_sf"/>
</dbReference>
<feature type="transmembrane region" description="Helical" evidence="5">
    <location>
        <begin position="203"/>
        <end position="227"/>
    </location>
</feature>
<proteinExistence type="predicted"/>
<dbReference type="EMBL" id="CP036150">
    <property type="protein sequence ID" value="QEN09241.1"/>
    <property type="molecule type" value="Genomic_DNA"/>
</dbReference>
<dbReference type="OrthoDB" id="9794225at2"/>
<dbReference type="GO" id="GO:0005886">
    <property type="term" value="C:plasma membrane"/>
    <property type="evidence" value="ECO:0007669"/>
    <property type="project" value="TreeGrafter"/>
</dbReference>
<feature type="transmembrane region" description="Helical" evidence="5">
    <location>
        <begin position="239"/>
        <end position="265"/>
    </location>
</feature>
<feature type="transmembrane region" description="Helical" evidence="5">
    <location>
        <begin position="31"/>
        <end position="50"/>
    </location>
</feature>
<protein>
    <submittedName>
        <fullName evidence="7">Calcium/sodium antiporter</fullName>
    </submittedName>
</protein>
<dbReference type="PANTHER" id="PTHR10846:SF8">
    <property type="entry name" value="INNER MEMBRANE PROTEIN YRBG"/>
    <property type="match status" value="1"/>
</dbReference>
<name>A0A5C1QNJ4_9SPIO</name>
<evidence type="ECO:0000313" key="7">
    <source>
        <dbReference type="EMBL" id="QEN09241.1"/>
    </source>
</evidence>
<dbReference type="Proteomes" id="UP000324209">
    <property type="component" value="Chromosome"/>
</dbReference>
<dbReference type="GO" id="GO:0006874">
    <property type="term" value="P:intracellular calcium ion homeostasis"/>
    <property type="evidence" value="ECO:0007669"/>
    <property type="project" value="TreeGrafter"/>
</dbReference>
<accession>A0A5C1QNJ4</accession>
<gene>
    <name evidence="7" type="ORF">EXM22_15095</name>
</gene>
<reference evidence="7 8" key="1">
    <citation type="submission" date="2019-02" db="EMBL/GenBank/DDBJ databases">
        <title>Complete Genome Sequence and Methylome Analysis of free living Spirochaetas.</title>
        <authorList>
            <person name="Fomenkov A."/>
            <person name="Dubinina G."/>
            <person name="Leshcheva N."/>
            <person name="Mikheeva N."/>
            <person name="Grabovich M."/>
            <person name="Vincze T."/>
            <person name="Roberts R.J."/>
        </authorList>
    </citation>
    <scope>NUCLEOTIDE SEQUENCE [LARGE SCALE GENOMIC DNA]</scope>
    <source>
        <strain evidence="7 8">K2</strain>
    </source>
</reference>
<feature type="transmembrane region" description="Helical" evidence="5">
    <location>
        <begin position="176"/>
        <end position="197"/>
    </location>
</feature>
<dbReference type="NCBIfam" id="TIGR00367">
    <property type="entry name" value="calcium/sodium antiporter"/>
    <property type="match status" value="1"/>
</dbReference>
<dbReference type="KEGG" id="ock:EXM22_15095"/>
<organism evidence="7 8">
    <name type="scientific">Oceanispirochaeta crateris</name>
    <dbReference type="NCBI Taxonomy" id="2518645"/>
    <lineage>
        <taxon>Bacteria</taxon>
        <taxon>Pseudomonadati</taxon>
        <taxon>Spirochaetota</taxon>
        <taxon>Spirochaetia</taxon>
        <taxon>Spirochaetales</taxon>
        <taxon>Spirochaetaceae</taxon>
        <taxon>Oceanispirochaeta</taxon>
    </lineage>
</organism>
<comment type="subcellular location">
    <subcellularLocation>
        <location evidence="1">Membrane</location>
        <topology evidence="1">Multi-pass membrane protein</topology>
    </subcellularLocation>
</comment>
<keyword evidence="3 5" id="KW-1133">Transmembrane helix</keyword>
<dbReference type="PANTHER" id="PTHR10846">
    <property type="entry name" value="SODIUM/POTASSIUM/CALCIUM EXCHANGER"/>
    <property type="match status" value="1"/>
</dbReference>
<dbReference type="AlphaFoldDB" id="A0A5C1QNJ4"/>
<feature type="domain" description="Sodium/calcium exchanger membrane region" evidence="6">
    <location>
        <begin position="7"/>
        <end position="147"/>
    </location>
</feature>
<evidence type="ECO:0000256" key="3">
    <source>
        <dbReference type="ARBA" id="ARBA00022989"/>
    </source>
</evidence>
<sequence length="318" mass="34278">MVLLIWLLALSGGLLILTLSSDWFVSSAEKIGIYFHLPAFIIGVVIIGFGTSLPELASSIVSVLHDQSEIVIANAIGSNITNIFLVLGVSALFAGSYSINHDIFQTDMPFLAGSAILISLMTYDLSFSLVEALICLVALGLYLYRSITQGQISEQILEQKSEIESEDLKKPSLSNWLILIISPALITVGASVTVKSVVNISEILMIGTEIIAVTAVALGTSLPEVMVSIQAARKGKGDIAVGNVIGSNIFNTFAVMGVSALFGPLKIPESYRIQTLPIFIGATIMAYFIVQDKKVFRFEGVLLLLFYIYFLGSSYGFF</sequence>
<feature type="domain" description="Sodium/calcium exchanger membrane region" evidence="6">
    <location>
        <begin position="175"/>
        <end position="312"/>
    </location>
</feature>
<feature type="transmembrane region" description="Helical" evidence="5">
    <location>
        <begin position="115"/>
        <end position="144"/>
    </location>
</feature>
<feature type="transmembrane region" description="Helical" evidence="5">
    <location>
        <begin position="71"/>
        <end position="95"/>
    </location>
</feature>
<feature type="transmembrane region" description="Helical" evidence="5">
    <location>
        <begin position="301"/>
        <end position="317"/>
    </location>
</feature>
<evidence type="ECO:0000313" key="8">
    <source>
        <dbReference type="Proteomes" id="UP000324209"/>
    </source>
</evidence>
<dbReference type="GO" id="GO:0005262">
    <property type="term" value="F:calcium channel activity"/>
    <property type="evidence" value="ECO:0007669"/>
    <property type="project" value="TreeGrafter"/>
</dbReference>
<feature type="transmembrane region" description="Helical" evidence="5">
    <location>
        <begin position="271"/>
        <end position="289"/>
    </location>
</feature>
<dbReference type="GO" id="GO:0008273">
    <property type="term" value="F:calcium, potassium:sodium antiporter activity"/>
    <property type="evidence" value="ECO:0007669"/>
    <property type="project" value="TreeGrafter"/>
</dbReference>
<keyword evidence="8" id="KW-1185">Reference proteome</keyword>
<dbReference type="InterPro" id="IPR004837">
    <property type="entry name" value="NaCa_Exmemb"/>
</dbReference>
<dbReference type="RefSeq" id="WP_149487316.1">
    <property type="nucleotide sequence ID" value="NZ_CP036150.1"/>
</dbReference>
<dbReference type="InterPro" id="IPR004481">
    <property type="entry name" value="K/Na/Ca-exchanger"/>
</dbReference>
<dbReference type="Pfam" id="PF01699">
    <property type="entry name" value="Na_Ca_ex"/>
    <property type="match status" value="2"/>
</dbReference>
<evidence type="ECO:0000256" key="1">
    <source>
        <dbReference type="ARBA" id="ARBA00004141"/>
    </source>
</evidence>